<evidence type="ECO:0000313" key="4">
    <source>
        <dbReference type="Proteomes" id="UP000034536"/>
    </source>
</evidence>
<evidence type="ECO:0000259" key="2">
    <source>
        <dbReference type="Pfam" id="PF10131"/>
    </source>
</evidence>
<gene>
    <name evidence="3" type="ORF">UR89_C0009G0016</name>
</gene>
<dbReference type="InterPro" id="IPR018776">
    <property type="entry name" value="Membrane_prot_PTPS-rel_domain"/>
</dbReference>
<accession>A0A0G0FHN4</accession>
<organism evidence="3 4">
    <name type="scientific">Candidatus Roizmanbacteria bacterium GW2011_GWA2_35_8</name>
    <dbReference type="NCBI Taxonomy" id="1618479"/>
    <lineage>
        <taxon>Bacteria</taxon>
        <taxon>Candidatus Roizmaniibacteriota</taxon>
    </lineage>
</organism>
<feature type="transmembrane region" description="Helical" evidence="1">
    <location>
        <begin position="220"/>
        <end position="238"/>
    </location>
</feature>
<feature type="transmembrane region" description="Helical" evidence="1">
    <location>
        <begin position="258"/>
        <end position="274"/>
    </location>
</feature>
<feature type="domain" description="Membrane protein 6-pyruvoyl-tetrahydropterin synthase-related" evidence="2">
    <location>
        <begin position="42"/>
        <end position="384"/>
    </location>
</feature>
<evidence type="ECO:0000256" key="1">
    <source>
        <dbReference type="SAM" id="Phobius"/>
    </source>
</evidence>
<feature type="transmembrane region" description="Helical" evidence="1">
    <location>
        <begin position="189"/>
        <end position="208"/>
    </location>
</feature>
<proteinExistence type="predicted"/>
<feature type="transmembrane region" description="Helical" evidence="1">
    <location>
        <begin position="144"/>
        <end position="177"/>
    </location>
</feature>
<feature type="transmembrane region" description="Helical" evidence="1">
    <location>
        <begin position="505"/>
        <end position="528"/>
    </location>
</feature>
<keyword evidence="1" id="KW-0472">Membrane</keyword>
<feature type="transmembrane region" description="Helical" evidence="1">
    <location>
        <begin position="281"/>
        <end position="298"/>
    </location>
</feature>
<feature type="transmembrane region" description="Helical" evidence="1">
    <location>
        <begin position="344"/>
        <end position="363"/>
    </location>
</feature>
<comment type="caution">
    <text evidence="3">The sequence shown here is derived from an EMBL/GenBank/DDBJ whole genome shotgun (WGS) entry which is preliminary data.</text>
</comment>
<keyword evidence="1" id="KW-0812">Transmembrane</keyword>
<dbReference type="EMBL" id="LBQX01000009">
    <property type="protein sequence ID" value="KKP86995.1"/>
    <property type="molecule type" value="Genomic_DNA"/>
</dbReference>
<protein>
    <recommendedName>
        <fullName evidence="2">Membrane protein 6-pyruvoyl-tetrahydropterin synthase-related domain-containing protein</fullName>
    </recommendedName>
</protein>
<reference evidence="3 4" key="1">
    <citation type="journal article" date="2015" name="Nature">
        <title>rRNA introns, odd ribosomes, and small enigmatic genomes across a large radiation of phyla.</title>
        <authorList>
            <person name="Brown C.T."/>
            <person name="Hug L.A."/>
            <person name="Thomas B.C."/>
            <person name="Sharon I."/>
            <person name="Castelle C.J."/>
            <person name="Singh A."/>
            <person name="Wilkins M.J."/>
            <person name="Williams K.H."/>
            <person name="Banfield J.F."/>
        </authorList>
    </citation>
    <scope>NUCLEOTIDE SEQUENCE [LARGE SCALE GENOMIC DNA]</scope>
</reference>
<feature type="transmembrane region" description="Helical" evidence="1">
    <location>
        <begin position="112"/>
        <end position="135"/>
    </location>
</feature>
<evidence type="ECO:0000313" key="3">
    <source>
        <dbReference type="EMBL" id="KKP86995.1"/>
    </source>
</evidence>
<feature type="transmembrane region" description="Helical" evidence="1">
    <location>
        <begin position="318"/>
        <end position="337"/>
    </location>
</feature>
<dbReference type="Proteomes" id="UP000034536">
    <property type="component" value="Unassembled WGS sequence"/>
</dbReference>
<dbReference type="AlphaFoldDB" id="A0A0G0FHN4"/>
<feature type="transmembrane region" description="Helical" evidence="1">
    <location>
        <begin position="71"/>
        <end position="92"/>
    </location>
</feature>
<keyword evidence="1" id="KW-1133">Transmembrane helix</keyword>
<dbReference type="Pfam" id="PF10131">
    <property type="entry name" value="PTPS_related"/>
    <property type="match status" value="1"/>
</dbReference>
<sequence length="535" mass="61664">MFDFHDETQAARIHQFTLNLKNSQIPPRIAPQFSFNLGYPVFNHYAPLPYWITSAIHLTGFDIADSIKISFLLVMLIGFISMFLFLNLFNGFFPSLLGASLYATSPWLAVEIFIRGNLGEVWFMGLLPLVFYLIYKNRKYTSPLFFFITTLFLGFILTSHNILSLIFLPVVFIYILLLDNKLKNLLSLFLAFAINSYFFIPAILEIGFTQAMIIAKNTSYASHFLCLWQIWTTPSWGYGGSTPGCTDDGMSFMLGKPQILFFLIGLTTLFVYLKKIKHFKLIAFFCLGTFLAIFLTLYESSFLLSFFRPIFSLFQFPWRFLSFALFGLAFIAGQLQISNKYKKFALILIIPAFAVFFYNAKFFTKLMLPKKKYNSEFLSNTYISQRVAYKVSEYLPNTANYKSWLEFEPQKNGQEIKDSTLEDSNFLRALDGALTKTIKNEPFLKQAETDSKKVLVDIHYLPYWKVLINGKNYIPTVFDKLGRPIINLEGESVITVKYQQTPVEIFSNLLTLVSFTLLLAMVVVKPIWIKIKSLK</sequence>
<name>A0A0G0FHN4_9BACT</name>